<evidence type="ECO:0000313" key="2">
    <source>
        <dbReference type="EMBL" id="TFK84639.1"/>
    </source>
</evidence>
<accession>A0A5C3P6Q0</accession>
<dbReference type="EMBL" id="ML211303">
    <property type="protein sequence ID" value="TFK84639.1"/>
    <property type="molecule type" value="Genomic_DNA"/>
</dbReference>
<organism evidence="2 3">
    <name type="scientific">Polyporus arcularius HHB13444</name>
    <dbReference type="NCBI Taxonomy" id="1314778"/>
    <lineage>
        <taxon>Eukaryota</taxon>
        <taxon>Fungi</taxon>
        <taxon>Dikarya</taxon>
        <taxon>Basidiomycota</taxon>
        <taxon>Agaricomycotina</taxon>
        <taxon>Agaricomycetes</taxon>
        <taxon>Polyporales</taxon>
        <taxon>Polyporaceae</taxon>
        <taxon>Polyporus</taxon>
    </lineage>
</organism>
<gene>
    <name evidence="2" type="ORF">K466DRAFT_527030</name>
</gene>
<sequence>MSNDFATGNFPTQGDTTSEGGYGSANPFSPQNQRHADPQPPKNGLVDQSLDGGPLGSELLDAKQGTDQRSREQFTHEARRDFDGALNPYGRNPDSKEEMGEQLASAYADKRGQQYESSGAAGNDSDVGAL</sequence>
<evidence type="ECO:0000256" key="1">
    <source>
        <dbReference type="SAM" id="MobiDB-lite"/>
    </source>
</evidence>
<keyword evidence="3" id="KW-1185">Reference proteome</keyword>
<dbReference type="InParanoid" id="A0A5C3P6Q0"/>
<protein>
    <submittedName>
        <fullName evidence="2">Uncharacterized protein</fullName>
    </submittedName>
</protein>
<evidence type="ECO:0000313" key="3">
    <source>
        <dbReference type="Proteomes" id="UP000308197"/>
    </source>
</evidence>
<proteinExistence type="predicted"/>
<reference evidence="2 3" key="1">
    <citation type="journal article" date="2019" name="Nat. Ecol. Evol.">
        <title>Megaphylogeny resolves global patterns of mushroom evolution.</title>
        <authorList>
            <person name="Varga T."/>
            <person name="Krizsan K."/>
            <person name="Foldi C."/>
            <person name="Dima B."/>
            <person name="Sanchez-Garcia M."/>
            <person name="Sanchez-Ramirez S."/>
            <person name="Szollosi G.J."/>
            <person name="Szarkandi J.G."/>
            <person name="Papp V."/>
            <person name="Albert L."/>
            <person name="Andreopoulos W."/>
            <person name="Angelini C."/>
            <person name="Antonin V."/>
            <person name="Barry K.W."/>
            <person name="Bougher N.L."/>
            <person name="Buchanan P."/>
            <person name="Buyck B."/>
            <person name="Bense V."/>
            <person name="Catcheside P."/>
            <person name="Chovatia M."/>
            <person name="Cooper J."/>
            <person name="Damon W."/>
            <person name="Desjardin D."/>
            <person name="Finy P."/>
            <person name="Geml J."/>
            <person name="Haridas S."/>
            <person name="Hughes K."/>
            <person name="Justo A."/>
            <person name="Karasinski D."/>
            <person name="Kautmanova I."/>
            <person name="Kiss B."/>
            <person name="Kocsube S."/>
            <person name="Kotiranta H."/>
            <person name="LaButti K.M."/>
            <person name="Lechner B.E."/>
            <person name="Liimatainen K."/>
            <person name="Lipzen A."/>
            <person name="Lukacs Z."/>
            <person name="Mihaltcheva S."/>
            <person name="Morgado L.N."/>
            <person name="Niskanen T."/>
            <person name="Noordeloos M.E."/>
            <person name="Ohm R.A."/>
            <person name="Ortiz-Santana B."/>
            <person name="Ovrebo C."/>
            <person name="Racz N."/>
            <person name="Riley R."/>
            <person name="Savchenko A."/>
            <person name="Shiryaev A."/>
            <person name="Soop K."/>
            <person name="Spirin V."/>
            <person name="Szebenyi C."/>
            <person name="Tomsovsky M."/>
            <person name="Tulloss R.E."/>
            <person name="Uehling J."/>
            <person name="Grigoriev I.V."/>
            <person name="Vagvolgyi C."/>
            <person name="Papp T."/>
            <person name="Martin F.M."/>
            <person name="Miettinen O."/>
            <person name="Hibbett D.S."/>
            <person name="Nagy L.G."/>
        </authorList>
    </citation>
    <scope>NUCLEOTIDE SEQUENCE [LARGE SCALE GENOMIC DNA]</scope>
    <source>
        <strain evidence="2 3">HHB13444</strain>
    </source>
</reference>
<feature type="compositionally biased region" description="Basic and acidic residues" evidence="1">
    <location>
        <begin position="60"/>
        <end position="83"/>
    </location>
</feature>
<dbReference type="AlphaFoldDB" id="A0A5C3P6Q0"/>
<dbReference type="Proteomes" id="UP000308197">
    <property type="component" value="Unassembled WGS sequence"/>
</dbReference>
<feature type="compositionally biased region" description="Polar residues" evidence="1">
    <location>
        <begin position="1"/>
        <end position="19"/>
    </location>
</feature>
<feature type="region of interest" description="Disordered" evidence="1">
    <location>
        <begin position="1"/>
        <end position="130"/>
    </location>
</feature>
<name>A0A5C3P6Q0_9APHY</name>